<sequence length="107" mass="12478">MNIAILTCNKLSYECCGAWCLQAFNEKSKGFAIYKDLDEEIKLYGFFHCNGCDKDLKKELDYKMVQLKKCNVTRIHLSLCVKNQCNRYDEIKSMLENEGFEVVYGTH</sequence>
<organism evidence="2 3">
    <name type="scientific">Hathewaya limosa</name>
    <name type="common">Clostridium limosum</name>
    <dbReference type="NCBI Taxonomy" id="1536"/>
    <lineage>
        <taxon>Bacteria</taxon>
        <taxon>Bacillati</taxon>
        <taxon>Bacillota</taxon>
        <taxon>Clostridia</taxon>
        <taxon>Eubacteriales</taxon>
        <taxon>Clostridiaceae</taxon>
        <taxon>Hathewaya</taxon>
    </lineage>
</organism>
<evidence type="ECO:0000313" key="3">
    <source>
        <dbReference type="Proteomes" id="UP001224418"/>
    </source>
</evidence>
<dbReference type="InterPro" id="IPR014925">
    <property type="entry name" value="CGGC_dom"/>
</dbReference>
<reference evidence="2 3" key="1">
    <citation type="submission" date="2023-07" db="EMBL/GenBank/DDBJ databases">
        <title>Genomic Encyclopedia of Type Strains, Phase IV (KMG-IV): sequencing the most valuable type-strain genomes for metagenomic binning, comparative biology and taxonomic classification.</title>
        <authorList>
            <person name="Goeker M."/>
        </authorList>
    </citation>
    <scope>NUCLEOTIDE SEQUENCE [LARGE SCALE GENOMIC DNA]</scope>
    <source>
        <strain evidence="2 3">DSM 1400</strain>
    </source>
</reference>
<protein>
    <submittedName>
        <fullName evidence="2">Metal-binding protein</fullName>
    </submittedName>
</protein>
<accession>A0ABU0JSA7</accession>
<comment type="caution">
    <text evidence="2">The sequence shown here is derived from an EMBL/GenBank/DDBJ whole genome shotgun (WGS) entry which is preliminary data.</text>
</comment>
<evidence type="ECO:0000259" key="1">
    <source>
        <dbReference type="SMART" id="SM01078"/>
    </source>
</evidence>
<dbReference type="SMART" id="SM01078">
    <property type="entry name" value="CGGC"/>
    <property type="match status" value="1"/>
</dbReference>
<feature type="domain" description="CGGC" evidence="1">
    <location>
        <begin position="2"/>
        <end position="107"/>
    </location>
</feature>
<dbReference type="RefSeq" id="WP_111942477.1">
    <property type="nucleotide sequence ID" value="NZ_BAAACJ010000025.1"/>
</dbReference>
<dbReference type="Pfam" id="PF08821">
    <property type="entry name" value="CGGC"/>
    <property type="match status" value="1"/>
</dbReference>
<dbReference type="EMBL" id="JAUSWN010000003">
    <property type="protein sequence ID" value="MDQ0478812.1"/>
    <property type="molecule type" value="Genomic_DNA"/>
</dbReference>
<gene>
    <name evidence="2" type="ORF">QOZ93_000540</name>
</gene>
<dbReference type="Proteomes" id="UP001224418">
    <property type="component" value="Unassembled WGS sequence"/>
</dbReference>
<proteinExistence type="predicted"/>
<name>A0ABU0JSA7_HATLI</name>
<evidence type="ECO:0000313" key="2">
    <source>
        <dbReference type="EMBL" id="MDQ0478812.1"/>
    </source>
</evidence>
<keyword evidence="3" id="KW-1185">Reference proteome</keyword>